<dbReference type="InterPro" id="IPR036388">
    <property type="entry name" value="WH-like_DNA-bd_sf"/>
</dbReference>
<dbReference type="EMBL" id="SGNY01000002">
    <property type="protein sequence ID" value="TRB01781.1"/>
    <property type="molecule type" value="Genomic_DNA"/>
</dbReference>
<dbReference type="GO" id="GO:0019262">
    <property type="term" value="P:N-acetylneuraminate catabolic process"/>
    <property type="evidence" value="ECO:0007669"/>
    <property type="project" value="TreeGrafter"/>
</dbReference>
<dbReference type="SUPFAM" id="SSF53067">
    <property type="entry name" value="Actin-like ATPase domain"/>
    <property type="match status" value="1"/>
</dbReference>
<evidence type="ECO:0000313" key="2">
    <source>
        <dbReference type="Proteomes" id="UP000315434"/>
    </source>
</evidence>
<dbReference type="InterPro" id="IPR043129">
    <property type="entry name" value="ATPase_NBD"/>
</dbReference>
<dbReference type="GO" id="GO:0009384">
    <property type="term" value="F:N-acylmannosamine kinase activity"/>
    <property type="evidence" value="ECO:0007669"/>
    <property type="project" value="TreeGrafter"/>
</dbReference>
<dbReference type="CDD" id="cd23763">
    <property type="entry name" value="ASKHA_ATPase_ROK"/>
    <property type="match status" value="1"/>
</dbReference>
<sequence>MSLMGSNHTYSGRYNRRLVFDLIRSGDGISRRDLVDVTGLKPQTMSNICKDLIDRSLVVETIQQEGARGAPQKKLRIRAEAGCCLGIHVDRDGLVGIVCDLAGRELGRETASASLEDPSDTIRAIADLTQHLRSVSVDRPAWGIGIAMPTLQEAEFEHPVGPPGWDAWNRIPVAEAIEDVCGLPTIIENDATAAAVAELRAGSATGLTHYAHIFVGYGLGAGIINDSMPLQGFWNNAGEIGLLTWPAELANPDAVGQTPFSIDELAAMLSCKSREIARPGVLEKLYAQRDSILMRWLDLNSRRLRLLVSLLENIMDPQTIVVGGHFPAILTNSLIDRAYPLLPSVSARSHREIPRLCAGALGPEAAAIGAAMLPVIAHGSPDFRRLSSMRGRSQAIDFERRFDRVAGAPTDDDTSSRFI</sequence>
<dbReference type="RefSeq" id="WP_142840639.1">
    <property type="nucleotide sequence ID" value="NZ_JAPZAC010000012.1"/>
</dbReference>
<dbReference type="PANTHER" id="PTHR18964">
    <property type="entry name" value="ROK (REPRESSOR, ORF, KINASE) FAMILY"/>
    <property type="match status" value="1"/>
</dbReference>
<protein>
    <submittedName>
        <fullName evidence="1">ROK family transcriptional regulator</fullName>
    </submittedName>
</protein>
<proteinExistence type="predicted"/>
<organism evidence="1 2">
    <name type="scientific">Rhizobium rhizogenes</name>
    <name type="common">Agrobacterium rhizogenes</name>
    <dbReference type="NCBI Taxonomy" id="359"/>
    <lineage>
        <taxon>Bacteria</taxon>
        <taxon>Pseudomonadati</taxon>
        <taxon>Pseudomonadota</taxon>
        <taxon>Alphaproteobacteria</taxon>
        <taxon>Hyphomicrobiales</taxon>
        <taxon>Rhizobiaceae</taxon>
        <taxon>Rhizobium/Agrobacterium group</taxon>
        <taxon>Rhizobium</taxon>
    </lineage>
</organism>
<dbReference type="Proteomes" id="UP000315434">
    <property type="component" value="Unassembled WGS sequence"/>
</dbReference>
<reference evidence="1 2" key="1">
    <citation type="journal article" date="2019" name="Appl. Microbiol. Biotechnol.">
        <title>Differential efficiency of wild type rhizogenic strains for rol gene transformation of plants.</title>
        <authorList>
            <person name="Desmet S."/>
            <person name="De Keyser E."/>
            <person name="Van Vaerenbergh J."/>
            <person name="Baeyen S."/>
            <person name="Van Huylenbroeck J."/>
            <person name="Geelen D."/>
            <person name="Dhooghe E."/>
        </authorList>
    </citation>
    <scope>NUCLEOTIDE SEQUENCE [LARGE SCALE GENOMIC DNA]</scope>
    <source>
        <strain evidence="1 2">GBBC3284</strain>
    </source>
</reference>
<dbReference type="InterPro" id="IPR036390">
    <property type="entry name" value="WH_DNA-bd_sf"/>
</dbReference>
<comment type="caution">
    <text evidence="1">The sequence shown here is derived from an EMBL/GenBank/DDBJ whole genome shotgun (WGS) entry which is preliminary data.</text>
</comment>
<dbReference type="PANTHER" id="PTHR18964:SF169">
    <property type="entry name" value="N-ACETYLMANNOSAMINE KINASE"/>
    <property type="match status" value="1"/>
</dbReference>
<accession>A0A546XLY8</accession>
<dbReference type="AlphaFoldDB" id="A0A546XLY8"/>
<dbReference type="Gene3D" id="3.30.420.40">
    <property type="match status" value="2"/>
</dbReference>
<dbReference type="OrthoDB" id="49685at2"/>
<dbReference type="Gene3D" id="1.10.10.10">
    <property type="entry name" value="Winged helix-like DNA-binding domain superfamily/Winged helix DNA-binding domain"/>
    <property type="match status" value="1"/>
</dbReference>
<gene>
    <name evidence="1" type="ORF">EXN68_09995</name>
</gene>
<evidence type="ECO:0000313" key="1">
    <source>
        <dbReference type="EMBL" id="TRB01781.1"/>
    </source>
</evidence>
<dbReference type="Pfam" id="PF00480">
    <property type="entry name" value="ROK"/>
    <property type="match status" value="1"/>
</dbReference>
<dbReference type="SUPFAM" id="SSF46785">
    <property type="entry name" value="Winged helix' DNA-binding domain"/>
    <property type="match status" value="1"/>
</dbReference>
<dbReference type="InterPro" id="IPR000600">
    <property type="entry name" value="ROK"/>
</dbReference>
<name>A0A546XLY8_RHIRH</name>